<sequence length="369" mass="39983">MAASASVVEDTLSCLYGSIDGSNSWADAMGRVAAATGADRFTFNAVGHDGSFHHDSAPFDPEGLLMFAQDFADKDLRLQRIVSQRRRGLIHTGDVMTAQEIAQCPVHNEFYRLFPECWNACILALEHLGGITAPTVQRRASKGDFTPEETRLLEVLGPHICRVVELQALVSARTLGDDGIVAALDGLDDGVIIFDHAGFVLHMNAPARAIVAIKDGLELTRGVLRASHRDSRPVLFDMMIRTLRVAAGLNFELPRPIGLRRPGNARPLIVRAFVSPTGKDANRMGVLTVQDRASWQAPTADTVRTATGLTPAESRLAVALLEGESVIAYARREGLSEHTARSHLKQIRSKLGVTRQANVVAVLARLFGS</sequence>
<protein>
    <recommendedName>
        <fullName evidence="1">HTH luxR-type domain-containing protein</fullName>
    </recommendedName>
</protein>
<dbReference type="InterPro" id="IPR036388">
    <property type="entry name" value="WH-like_DNA-bd_sf"/>
</dbReference>
<gene>
    <name evidence="2" type="ORF">LCGC14_0216770</name>
</gene>
<dbReference type="AlphaFoldDB" id="A0A0F9XHY9"/>
<proteinExistence type="predicted"/>
<dbReference type="Gene3D" id="1.10.10.10">
    <property type="entry name" value="Winged helix-like DNA-binding domain superfamily/Winged helix DNA-binding domain"/>
    <property type="match status" value="1"/>
</dbReference>
<dbReference type="GO" id="GO:0006355">
    <property type="term" value="P:regulation of DNA-templated transcription"/>
    <property type="evidence" value="ECO:0007669"/>
    <property type="project" value="InterPro"/>
</dbReference>
<accession>A0A0F9XHY9</accession>
<dbReference type="SUPFAM" id="SSF46894">
    <property type="entry name" value="C-terminal effector domain of the bipartite response regulators"/>
    <property type="match status" value="1"/>
</dbReference>
<feature type="domain" description="HTH luxR-type" evidence="1">
    <location>
        <begin position="306"/>
        <end position="363"/>
    </location>
</feature>
<comment type="caution">
    <text evidence="2">The sequence shown here is derived from an EMBL/GenBank/DDBJ whole genome shotgun (WGS) entry which is preliminary data.</text>
</comment>
<dbReference type="SMART" id="SM00421">
    <property type="entry name" value="HTH_LUXR"/>
    <property type="match status" value="1"/>
</dbReference>
<reference evidence="2" key="1">
    <citation type="journal article" date="2015" name="Nature">
        <title>Complex archaea that bridge the gap between prokaryotes and eukaryotes.</title>
        <authorList>
            <person name="Spang A."/>
            <person name="Saw J.H."/>
            <person name="Jorgensen S.L."/>
            <person name="Zaremba-Niedzwiedzka K."/>
            <person name="Martijn J."/>
            <person name="Lind A.E."/>
            <person name="van Eijk R."/>
            <person name="Schleper C."/>
            <person name="Guy L."/>
            <person name="Ettema T.J."/>
        </authorList>
    </citation>
    <scope>NUCLEOTIDE SEQUENCE</scope>
</reference>
<evidence type="ECO:0000259" key="1">
    <source>
        <dbReference type="SMART" id="SM00421"/>
    </source>
</evidence>
<dbReference type="InterPro" id="IPR000792">
    <property type="entry name" value="Tscrpt_reg_LuxR_C"/>
</dbReference>
<organism evidence="2">
    <name type="scientific">marine sediment metagenome</name>
    <dbReference type="NCBI Taxonomy" id="412755"/>
    <lineage>
        <taxon>unclassified sequences</taxon>
        <taxon>metagenomes</taxon>
        <taxon>ecological metagenomes</taxon>
    </lineage>
</organism>
<name>A0A0F9XHY9_9ZZZZ</name>
<dbReference type="EMBL" id="LAZR01000102">
    <property type="protein sequence ID" value="KKN91568.1"/>
    <property type="molecule type" value="Genomic_DNA"/>
</dbReference>
<dbReference type="GO" id="GO:0003677">
    <property type="term" value="F:DNA binding"/>
    <property type="evidence" value="ECO:0007669"/>
    <property type="project" value="InterPro"/>
</dbReference>
<evidence type="ECO:0000313" key="2">
    <source>
        <dbReference type="EMBL" id="KKN91568.1"/>
    </source>
</evidence>
<dbReference type="InterPro" id="IPR016032">
    <property type="entry name" value="Sig_transdc_resp-reg_C-effctor"/>
</dbReference>